<accession>A0ABU7EIL2</accession>
<evidence type="ECO:0000313" key="1">
    <source>
        <dbReference type="EMBL" id="MED6287014.1"/>
    </source>
</evidence>
<dbReference type="Proteomes" id="UP001352852">
    <property type="component" value="Unassembled WGS sequence"/>
</dbReference>
<protein>
    <submittedName>
        <fullName evidence="1">Uncharacterized protein</fullName>
    </submittedName>
</protein>
<dbReference type="EMBL" id="JAHUTJ010058210">
    <property type="protein sequence ID" value="MED6287014.1"/>
    <property type="molecule type" value="Genomic_DNA"/>
</dbReference>
<organism evidence="1 2">
    <name type="scientific">Characodon lateralis</name>
    <dbReference type="NCBI Taxonomy" id="208331"/>
    <lineage>
        <taxon>Eukaryota</taxon>
        <taxon>Metazoa</taxon>
        <taxon>Chordata</taxon>
        <taxon>Craniata</taxon>
        <taxon>Vertebrata</taxon>
        <taxon>Euteleostomi</taxon>
        <taxon>Actinopterygii</taxon>
        <taxon>Neopterygii</taxon>
        <taxon>Teleostei</taxon>
        <taxon>Neoteleostei</taxon>
        <taxon>Acanthomorphata</taxon>
        <taxon>Ovalentaria</taxon>
        <taxon>Atherinomorphae</taxon>
        <taxon>Cyprinodontiformes</taxon>
        <taxon>Goodeidae</taxon>
        <taxon>Characodon</taxon>
    </lineage>
</organism>
<gene>
    <name evidence="1" type="ORF">CHARACLAT_012104</name>
</gene>
<evidence type="ECO:0000313" key="2">
    <source>
        <dbReference type="Proteomes" id="UP001352852"/>
    </source>
</evidence>
<sequence length="88" mass="10052">MLHWPQRPMVLEPWLRSTGEATVDLPLIKRHYMSQDLPSPIELFRKSSLCCPGGGLRPVLKCGVDHNKDILDPTPEQSLFFLSKLLQK</sequence>
<comment type="caution">
    <text evidence="1">The sequence shown here is derived from an EMBL/GenBank/DDBJ whole genome shotgun (WGS) entry which is preliminary data.</text>
</comment>
<reference evidence="1 2" key="1">
    <citation type="submission" date="2021-06" db="EMBL/GenBank/DDBJ databases">
        <authorList>
            <person name="Palmer J.M."/>
        </authorList>
    </citation>
    <scope>NUCLEOTIDE SEQUENCE [LARGE SCALE GENOMIC DNA]</scope>
    <source>
        <strain evidence="1 2">CL_MEX2019</strain>
        <tissue evidence="1">Muscle</tissue>
    </source>
</reference>
<keyword evidence="2" id="KW-1185">Reference proteome</keyword>
<name>A0ABU7EIL2_9TELE</name>
<proteinExistence type="predicted"/>